<name>A0ACB8YCC7_9ASTR</name>
<organism evidence="1 2">
    <name type="scientific">Smallanthus sonchifolius</name>
    <dbReference type="NCBI Taxonomy" id="185202"/>
    <lineage>
        <taxon>Eukaryota</taxon>
        <taxon>Viridiplantae</taxon>
        <taxon>Streptophyta</taxon>
        <taxon>Embryophyta</taxon>
        <taxon>Tracheophyta</taxon>
        <taxon>Spermatophyta</taxon>
        <taxon>Magnoliopsida</taxon>
        <taxon>eudicotyledons</taxon>
        <taxon>Gunneridae</taxon>
        <taxon>Pentapetalae</taxon>
        <taxon>asterids</taxon>
        <taxon>campanulids</taxon>
        <taxon>Asterales</taxon>
        <taxon>Asteraceae</taxon>
        <taxon>Asteroideae</taxon>
        <taxon>Heliantheae alliance</taxon>
        <taxon>Millerieae</taxon>
        <taxon>Smallanthus</taxon>
    </lineage>
</organism>
<gene>
    <name evidence="1" type="ORF">L1987_83585</name>
</gene>
<dbReference type="Proteomes" id="UP001056120">
    <property type="component" value="Linkage Group LG28"/>
</dbReference>
<reference evidence="2" key="1">
    <citation type="journal article" date="2022" name="Mol. Ecol. Resour.">
        <title>The genomes of chicory, endive, great burdock and yacon provide insights into Asteraceae palaeo-polyploidization history and plant inulin production.</title>
        <authorList>
            <person name="Fan W."/>
            <person name="Wang S."/>
            <person name="Wang H."/>
            <person name="Wang A."/>
            <person name="Jiang F."/>
            <person name="Liu H."/>
            <person name="Zhao H."/>
            <person name="Xu D."/>
            <person name="Zhang Y."/>
        </authorList>
    </citation>
    <scope>NUCLEOTIDE SEQUENCE [LARGE SCALE GENOMIC DNA]</scope>
    <source>
        <strain evidence="2">cv. Yunnan</strain>
    </source>
</reference>
<accession>A0ACB8YCC7</accession>
<evidence type="ECO:0000313" key="2">
    <source>
        <dbReference type="Proteomes" id="UP001056120"/>
    </source>
</evidence>
<evidence type="ECO:0000313" key="1">
    <source>
        <dbReference type="EMBL" id="KAI3683085.1"/>
    </source>
</evidence>
<proteinExistence type="predicted"/>
<keyword evidence="2" id="KW-1185">Reference proteome</keyword>
<protein>
    <submittedName>
        <fullName evidence="1">Uncharacterized protein</fullName>
    </submittedName>
</protein>
<dbReference type="EMBL" id="CM042045">
    <property type="protein sequence ID" value="KAI3683085.1"/>
    <property type="molecule type" value="Genomic_DNA"/>
</dbReference>
<comment type="caution">
    <text evidence="1">The sequence shown here is derived from an EMBL/GenBank/DDBJ whole genome shotgun (WGS) entry which is preliminary data.</text>
</comment>
<sequence length="249" mass="26958">MDIHEHIIQTHILTRLDGPTLAATGCTTSHLQSLCSDNKLWSDICSDNWPSTAHPLVNQTILNFTSGHRSFFSDVFPSPSHHLTTTTTATSCPPTTLIINSVDLRYDDSLLFSKVEFTDTTPSKWFETTPFRVDVLGPKDVVEPALKVSELTFAVVTARDGGHVSCNVEVTCGVKGGSSELCVSGVSLTLRDVDGKCLNGKDSLVILQGLMAAERGRVEGQFETPLGLKICNPVVRGMKRDSGLNLSKV</sequence>
<reference evidence="1 2" key="2">
    <citation type="journal article" date="2022" name="Mol. Ecol. Resour.">
        <title>The genomes of chicory, endive, great burdock and yacon provide insights into Asteraceae paleo-polyploidization history and plant inulin production.</title>
        <authorList>
            <person name="Fan W."/>
            <person name="Wang S."/>
            <person name="Wang H."/>
            <person name="Wang A."/>
            <person name="Jiang F."/>
            <person name="Liu H."/>
            <person name="Zhao H."/>
            <person name="Xu D."/>
            <person name="Zhang Y."/>
        </authorList>
    </citation>
    <scope>NUCLEOTIDE SEQUENCE [LARGE SCALE GENOMIC DNA]</scope>
    <source>
        <strain evidence="2">cv. Yunnan</strain>
        <tissue evidence="1">Leaves</tissue>
    </source>
</reference>